<evidence type="ECO:0000313" key="2">
    <source>
        <dbReference type="EMBL" id="AQQ70695.1"/>
    </source>
</evidence>
<proteinExistence type="predicted"/>
<dbReference type="STRING" id="1851148.SMSP2_01053"/>
<sequence>MAEFMNCLAGIKAPLDISTNPYTLLWILPLLLLISITYRTIKIDSFDIKKIIVESAKMFTLTILAMAAITAILWTIVNYAT</sequence>
<keyword evidence="1" id="KW-0472">Membrane</keyword>
<keyword evidence="1" id="KW-0812">Transmembrane</keyword>
<organism evidence="2 3">
    <name type="scientific">Limihaloglobus sulfuriphilus</name>
    <dbReference type="NCBI Taxonomy" id="1851148"/>
    <lineage>
        <taxon>Bacteria</taxon>
        <taxon>Pseudomonadati</taxon>
        <taxon>Planctomycetota</taxon>
        <taxon>Phycisphaerae</taxon>
        <taxon>Sedimentisphaerales</taxon>
        <taxon>Sedimentisphaeraceae</taxon>
        <taxon>Limihaloglobus</taxon>
    </lineage>
</organism>
<gene>
    <name evidence="2" type="ORF">SMSP2_01053</name>
</gene>
<dbReference type="EMBL" id="CP019646">
    <property type="protein sequence ID" value="AQQ70695.1"/>
    <property type="molecule type" value="Genomic_DNA"/>
</dbReference>
<feature type="transmembrane region" description="Helical" evidence="1">
    <location>
        <begin position="58"/>
        <end position="77"/>
    </location>
</feature>
<name>A0A1Q2MDD4_9BACT</name>
<evidence type="ECO:0000313" key="3">
    <source>
        <dbReference type="Proteomes" id="UP000188181"/>
    </source>
</evidence>
<keyword evidence="3" id="KW-1185">Reference proteome</keyword>
<feature type="transmembrane region" description="Helical" evidence="1">
    <location>
        <begin position="20"/>
        <end position="38"/>
    </location>
</feature>
<keyword evidence="1" id="KW-1133">Transmembrane helix</keyword>
<evidence type="ECO:0000256" key="1">
    <source>
        <dbReference type="SAM" id="Phobius"/>
    </source>
</evidence>
<reference evidence="3" key="1">
    <citation type="submission" date="2017-02" db="EMBL/GenBank/DDBJ databases">
        <title>Comparative genomics and description of representatives of a novel lineage of planctomycetes thriving in anoxic sediments.</title>
        <authorList>
            <person name="Spring S."/>
            <person name="Bunk B."/>
            <person name="Sproer C."/>
        </authorList>
    </citation>
    <scope>NUCLEOTIDE SEQUENCE [LARGE SCALE GENOMIC DNA]</scope>
    <source>
        <strain evidence="3">SM-Chi-D1</strain>
    </source>
</reference>
<dbReference type="KEGG" id="pbas:SMSP2_01053"/>
<protein>
    <submittedName>
        <fullName evidence="2">Uncharacterized protein</fullName>
    </submittedName>
</protein>
<dbReference type="AlphaFoldDB" id="A0A1Q2MDD4"/>
<accession>A0A1Q2MDD4</accession>
<dbReference type="Proteomes" id="UP000188181">
    <property type="component" value="Chromosome"/>
</dbReference>